<feature type="domain" description="Protein kinase" evidence="5">
    <location>
        <begin position="633"/>
        <end position="917"/>
    </location>
</feature>
<dbReference type="SUPFAM" id="SSF56112">
    <property type="entry name" value="Protein kinase-like (PK-like)"/>
    <property type="match status" value="1"/>
</dbReference>
<dbReference type="PROSITE" id="PS01358">
    <property type="entry name" value="ZF_RANBP2_1"/>
    <property type="match status" value="1"/>
</dbReference>
<gene>
    <name evidence="7" type="ORF">RhiirA5_501419</name>
</gene>
<dbReference type="VEuPathDB" id="FungiDB:RhiirFUN_023689"/>
<dbReference type="Gene3D" id="4.10.1060.10">
    <property type="entry name" value="Zinc finger, RanBP2-type"/>
    <property type="match status" value="1"/>
</dbReference>
<dbReference type="VEuPathDB" id="FungiDB:FUN_003206"/>
<dbReference type="SUPFAM" id="SSF90209">
    <property type="entry name" value="Ran binding protein zinc finger-like"/>
    <property type="match status" value="1"/>
</dbReference>
<dbReference type="VEuPathDB" id="FungiDB:RhiirA1_474966"/>
<dbReference type="Gene3D" id="1.10.510.10">
    <property type="entry name" value="Transferase(Phosphotransferase) domain 1"/>
    <property type="match status" value="1"/>
</dbReference>
<keyword evidence="1" id="KW-0479">Metal-binding</keyword>
<keyword evidence="2 4" id="KW-0863">Zinc-finger</keyword>
<evidence type="ECO:0000256" key="1">
    <source>
        <dbReference type="ARBA" id="ARBA00022723"/>
    </source>
</evidence>
<sequence length="994" mass="114499">MKILFYSIPLLRKVLFRKATKQDPIIVRIELLEEFDNIMLAVNEIEEFHDVQYESPKVDSFSQTKSFPNPFVEEISTPIIKLPKTRFLTCAVKNFKLHGYSNSSLTDIESHLNNSSYLSSENEIFLTNTITDSQDLGEISSPIVKLPKSYFLNYAINNSSVSTSSNSTLTDTISNPQEIELQLDTTSIQNEIYLTSSVIDLQEFEVTTPIVRLPKTQFFTYTAANSSVIETHTTHADNSFLSNIISEPQDQLNVSSSNSPRNEIQLITTIDSQDSQDSQDFEKISSPIVKLPKTRFSACAITNSSTSETPTSNLSLVDINSETQDVDLQLNGFSSNFQNGTNTTDNLQDDELQLKDDEHLTTSSDSFSQTSEEQTVKSSLYESIVKEENVLDNHQGKNVLTPYLTSLYNHQVHSSYGYYNPINNYVGYGLYYDSSFGGYYQPQYQSIESNYPIKKGDWFCNKCFQHNFAKRNRCYFCQKSSSKVPKNEENDKNDDINDINVSTNDKTINNKKDDDDIIKQMEKIIENYSKFFTIGKLNKDVIIDYYKKNGNFNTKGIDPYEMSNMFKLFDNCLECGKTNTYKYWCQECNSQRFQKDFSNWTSGNKFIDNFIQRSQLQARNNNEVMEWIPYNRFKDIKFLAQGGFSTVFEAIWLDGAIEKWDYENQQWCRQVHLVDNPDHPDSGVPVVFKSLDNSSDISEDFLYEWETWLKGIHKSMNDTTPFIQIVGITQDPDTLNYMIIMFLAPLGSLKSNLKIKKYNPNDKFTNLFNISRQLNAIHKLDLIHGDFHNGNILFFNYEYGLISDFGLCRPVESVASDDVFGVLPYIAPEVLRGKPYTKAADIYSFGIIMWEMVSGISAFHNITHDLSLSLEICEGFRPKIVKGTMPEYVKLMNRCWNNNPDKRPTADELSKIFEKWSDKFPIELDEEKRTPVPENESEVIYHPEAYYISRKIDYTNKINEILAQNELSDKIEILDDNIDDNDSLENYIIEDDCY</sequence>
<dbReference type="GO" id="GO:0004674">
    <property type="term" value="F:protein serine/threonine kinase activity"/>
    <property type="evidence" value="ECO:0007669"/>
    <property type="project" value="TreeGrafter"/>
</dbReference>
<dbReference type="InterPro" id="IPR051681">
    <property type="entry name" value="Ser/Thr_Kinases-Pseudokinases"/>
</dbReference>
<dbReference type="InterPro" id="IPR036443">
    <property type="entry name" value="Znf_RanBP2_sf"/>
</dbReference>
<reference evidence="7 8" key="1">
    <citation type="submission" date="2016-04" db="EMBL/GenBank/DDBJ databases">
        <title>Genome analyses suggest a sexual origin of heterokaryosis in a supposedly ancient asexual fungus.</title>
        <authorList>
            <person name="Ropars J."/>
            <person name="Sedzielewska K."/>
            <person name="Noel J."/>
            <person name="Charron P."/>
            <person name="Farinelli L."/>
            <person name="Marton T."/>
            <person name="Kruger M."/>
            <person name="Pelin A."/>
            <person name="Brachmann A."/>
            <person name="Corradi N."/>
        </authorList>
    </citation>
    <scope>NUCLEOTIDE SEQUENCE [LARGE SCALE GENOMIC DNA]</scope>
    <source>
        <strain evidence="7 8">A5</strain>
    </source>
</reference>
<dbReference type="InterPro" id="IPR001876">
    <property type="entry name" value="Znf_RanBP2"/>
</dbReference>
<evidence type="ECO:0000259" key="6">
    <source>
        <dbReference type="PROSITE" id="PS50199"/>
    </source>
</evidence>
<dbReference type="Proteomes" id="UP000232722">
    <property type="component" value="Unassembled WGS sequence"/>
</dbReference>
<keyword evidence="7" id="KW-0808">Transferase</keyword>
<dbReference type="InterPro" id="IPR001245">
    <property type="entry name" value="Ser-Thr/Tyr_kinase_cat_dom"/>
</dbReference>
<name>A0A2N0PHU4_9GLOM</name>
<evidence type="ECO:0000256" key="4">
    <source>
        <dbReference type="PROSITE-ProRule" id="PRU00322"/>
    </source>
</evidence>
<dbReference type="VEuPathDB" id="FungiDB:RhiirA1_441254"/>
<dbReference type="GO" id="GO:0008270">
    <property type="term" value="F:zinc ion binding"/>
    <property type="evidence" value="ECO:0007669"/>
    <property type="project" value="UniProtKB-KW"/>
</dbReference>
<dbReference type="PROSITE" id="PS50011">
    <property type="entry name" value="PROTEIN_KINASE_DOM"/>
    <property type="match status" value="1"/>
</dbReference>
<evidence type="ECO:0000259" key="5">
    <source>
        <dbReference type="PROSITE" id="PS50011"/>
    </source>
</evidence>
<evidence type="ECO:0000256" key="3">
    <source>
        <dbReference type="ARBA" id="ARBA00022833"/>
    </source>
</evidence>
<dbReference type="EMBL" id="LLXJ01000763">
    <property type="protein sequence ID" value="PKC06394.1"/>
    <property type="molecule type" value="Genomic_DNA"/>
</dbReference>
<feature type="domain" description="RanBP2-type" evidence="6">
    <location>
        <begin position="454"/>
        <end position="483"/>
    </location>
</feature>
<dbReference type="GO" id="GO:0005524">
    <property type="term" value="F:ATP binding"/>
    <property type="evidence" value="ECO:0007669"/>
    <property type="project" value="InterPro"/>
</dbReference>
<keyword evidence="3" id="KW-0862">Zinc</keyword>
<comment type="caution">
    <text evidence="7">The sequence shown here is derived from an EMBL/GenBank/DDBJ whole genome shotgun (WGS) entry which is preliminary data.</text>
</comment>
<organism evidence="7 8">
    <name type="scientific">Rhizophagus irregularis</name>
    <dbReference type="NCBI Taxonomy" id="588596"/>
    <lineage>
        <taxon>Eukaryota</taxon>
        <taxon>Fungi</taxon>
        <taxon>Fungi incertae sedis</taxon>
        <taxon>Mucoromycota</taxon>
        <taxon>Glomeromycotina</taxon>
        <taxon>Glomeromycetes</taxon>
        <taxon>Glomerales</taxon>
        <taxon>Glomeraceae</taxon>
        <taxon>Rhizophagus</taxon>
    </lineage>
</organism>
<evidence type="ECO:0000313" key="7">
    <source>
        <dbReference type="EMBL" id="PKC06394.1"/>
    </source>
</evidence>
<dbReference type="PANTHER" id="PTHR44329">
    <property type="entry name" value="SERINE/THREONINE-PROTEIN KINASE TNNI3K-RELATED"/>
    <property type="match status" value="1"/>
</dbReference>
<protein>
    <submittedName>
        <fullName evidence="7">Kinase-like protein</fullName>
    </submittedName>
</protein>
<dbReference type="VEuPathDB" id="FungiDB:RhiirFUN_023688"/>
<proteinExistence type="predicted"/>
<dbReference type="Pfam" id="PF07714">
    <property type="entry name" value="PK_Tyr_Ser-Thr"/>
    <property type="match status" value="1"/>
</dbReference>
<dbReference type="PROSITE" id="PS50199">
    <property type="entry name" value="ZF_RANBP2_2"/>
    <property type="match status" value="1"/>
</dbReference>
<dbReference type="AlphaFoldDB" id="A0A2N0PHU4"/>
<dbReference type="InterPro" id="IPR000719">
    <property type="entry name" value="Prot_kinase_dom"/>
</dbReference>
<keyword evidence="7" id="KW-0418">Kinase</keyword>
<evidence type="ECO:0000256" key="2">
    <source>
        <dbReference type="ARBA" id="ARBA00022771"/>
    </source>
</evidence>
<evidence type="ECO:0000313" key="8">
    <source>
        <dbReference type="Proteomes" id="UP000232722"/>
    </source>
</evidence>
<accession>A0A2N0PHU4</accession>
<dbReference type="InterPro" id="IPR011009">
    <property type="entry name" value="Kinase-like_dom_sf"/>
</dbReference>
<dbReference type="VEuPathDB" id="FungiDB:FUN_003205"/>
<reference evidence="7 8" key="2">
    <citation type="submission" date="2017-09" db="EMBL/GenBank/DDBJ databases">
        <title>Extensive intraspecific genome diversity in a model arbuscular mycorrhizal fungus.</title>
        <authorList>
            <person name="Chen E.C."/>
            <person name="Morin E."/>
            <person name="Beaudet D."/>
            <person name="Noel J."/>
            <person name="Ndikumana S."/>
            <person name="Charron P."/>
            <person name="St-Onge C."/>
            <person name="Giorgi J."/>
            <person name="Grigoriev I.V."/>
            <person name="Roux C."/>
            <person name="Martin F.M."/>
            <person name="Corradi N."/>
        </authorList>
    </citation>
    <scope>NUCLEOTIDE SEQUENCE [LARGE SCALE GENOMIC DNA]</scope>
    <source>
        <strain evidence="7 8">A5</strain>
    </source>
</reference>